<dbReference type="Proteomes" id="UP000054270">
    <property type="component" value="Unassembled WGS sequence"/>
</dbReference>
<dbReference type="SUPFAM" id="SSF89372">
    <property type="entry name" value="Fucose-specific lectin"/>
    <property type="match status" value="1"/>
</dbReference>
<sequence>MPTTLATNYLGSNAAAVLLTGGSATRIYYQSADGSIHEAAGTGAAVNNPVYTECIVVAAEKVRINTPIAVVAWPEGNTDQIRLYFIDKASLLHELCSTSDTPGTWPEDFLSSRKYETAANSGLLCAIFTTGPNIRVGYQSAAHPEVITEATNTSSAWNQGNFA</sequence>
<proteinExistence type="inferred from homology"/>
<comment type="similarity">
    <text evidence="1">Belongs to the fungal fucose-specific lectin family.</text>
</comment>
<gene>
    <name evidence="2" type="ORF">HYPSUDRAFT_92712</name>
</gene>
<protein>
    <submittedName>
        <fullName evidence="2">Uncharacterized protein</fullName>
    </submittedName>
</protein>
<name>A0A0D2N2Z2_HYPSF</name>
<organism evidence="2 3">
    <name type="scientific">Hypholoma sublateritium (strain FD-334 SS-4)</name>
    <dbReference type="NCBI Taxonomy" id="945553"/>
    <lineage>
        <taxon>Eukaryota</taxon>
        <taxon>Fungi</taxon>
        <taxon>Dikarya</taxon>
        <taxon>Basidiomycota</taxon>
        <taxon>Agaricomycotina</taxon>
        <taxon>Agaricomycetes</taxon>
        <taxon>Agaricomycetidae</taxon>
        <taxon>Agaricales</taxon>
        <taxon>Agaricineae</taxon>
        <taxon>Strophariaceae</taxon>
        <taxon>Hypholoma</taxon>
    </lineage>
</organism>
<dbReference type="OMA" id="YENILPC"/>
<accession>A0A0D2N2Z2</accession>
<dbReference type="STRING" id="945553.A0A0D2N2Z2"/>
<dbReference type="InterPro" id="IPR012475">
    <property type="entry name" value="Fungal_lectin"/>
</dbReference>
<dbReference type="Pfam" id="PF07938">
    <property type="entry name" value="Fungal_lectin"/>
    <property type="match status" value="1"/>
</dbReference>
<keyword evidence="3" id="KW-1185">Reference proteome</keyword>
<dbReference type="OrthoDB" id="3048141at2759"/>
<dbReference type="AlphaFoldDB" id="A0A0D2N2Z2"/>
<dbReference type="Gene3D" id="2.120.10.70">
    <property type="entry name" value="Fucose-specific lectin"/>
    <property type="match status" value="1"/>
</dbReference>
<evidence type="ECO:0000313" key="2">
    <source>
        <dbReference type="EMBL" id="KJA13609.1"/>
    </source>
</evidence>
<dbReference type="EMBL" id="KN817727">
    <property type="protein sequence ID" value="KJA13609.1"/>
    <property type="molecule type" value="Genomic_DNA"/>
</dbReference>
<reference evidence="3" key="1">
    <citation type="submission" date="2014-04" db="EMBL/GenBank/DDBJ databases">
        <title>Evolutionary Origins and Diversification of the Mycorrhizal Mutualists.</title>
        <authorList>
            <consortium name="DOE Joint Genome Institute"/>
            <consortium name="Mycorrhizal Genomics Consortium"/>
            <person name="Kohler A."/>
            <person name="Kuo A."/>
            <person name="Nagy L.G."/>
            <person name="Floudas D."/>
            <person name="Copeland A."/>
            <person name="Barry K.W."/>
            <person name="Cichocki N."/>
            <person name="Veneault-Fourrey C."/>
            <person name="LaButti K."/>
            <person name="Lindquist E.A."/>
            <person name="Lipzen A."/>
            <person name="Lundell T."/>
            <person name="Morin E."/>
            <person name="Murat C."/>
            <person name="Riley R."/>
            <person name="Ohm R."/>
            <person name="Sun H."/>
            <person name="Tunlid A."/>
            <person name="Henrissat B."/>
            <person name="Grigoriev I.V."/>
            <person name="Hibbett D.S."/>
            <person name="Martin F."/>
        </authorList>
    </citation>
    <scope>NUCLEOTIDE SEQUENCE [LARGE SCALE GENOMIC DNA]</scope>
    <source>
        <strain evidence="3">FD-334 SS-4</strain>
    </source>
</reference>
<evidence type="ECO:0000256" key="1">
    <source>
        <dbReference type="ARBA" id="ARBA00009042"/>
    </source>
</evidence>
<evidence type="ECO:0000313" key="3">
    <source>
        <dbReference type="Proteomes" id="UP000054270"/>
    </source>
</evidence>